<organism evidence="2">
    <name type="scientific">Candidatus Kentrum sp. LPFa</name>
    <dbReference type="NCBI Taxonomy" id="2126335"/>
    <lineage>
        <taxon>Bacteria</taxon>
        <taxon>Pseudomonadati</taxon>
        <taxon>Pseudomonadota</taxon>
        <taxon>Gammaproteobacteria</taxon>
        <taxon>Candidatus Kentrum</taxon>
    </lineage>
</organism>
<dbReference type="AlphaFoldDB" id="A0A450WYD7"/>
<evidence type="ECO:0000256" key="1">
    <source>
        <dbReference type="SAM" id="SignalP"/>
    </source>
</evidence>
<dbReference type="PROSITE" id="PS51257">
    <property type="entry name" value="PROKAR_LIPOPROTEIN"/>
    <property type="match status" value="1"/>
</dbReference>
<protein>
    <recommendedName>
        <fullName evidence="4">Secreted protein</fullName>
    </recommendedName>
</protein>
<proteinExistence type="predicted"/>
<dbReference type="EMBL" id="CAADFP010000033">
    <property type="protein sequence ID" value="VFK26308.1"/>
    <property type="molecule type" value="Genomic_DNA"/>
</dbReference>
<dbReference type="EMBL" id="CAADFM010000329">
    <property type="protein sequence ID" value="VFK22039.1"/>
    <property type="molecule type" value="Genomic_DNA"/>
</dbReference>
<evidence type="ECO:0000313" key="2">
    <source>
        <dbReference type="EMBL" id="VFK22039.1"/>
    </source>
</evidence>
<feature type="chain" id="PRO_5036113486" description="Secreted protein" evidence="1">
    <location>
        <begin position="26"/>
        <end position="64"/>
    </location>
</feature>
<gene>
    <name evidence="2" type="ORF">BECKLPF1236A_GA0070988_103295</name>
    <name evidence="3" type="ORF">BECKLPF1236C_GA0070990_1003317</name>
</gene>
<evidence type="ECO:0000313" key="3">
    <source>
        <dbReference type="EMBL" id="VFK26308.1"/>
    </source>
</evidence>
<feature type="signal peptide" evidence="1">
    <location>
        <begin position="1"/>
        <end position="25"/>
    </location>
</feature>
<sequence length="64" mass="6814">MKKLLKGSLVAAFLALGMWASQASAGCGAQCSPDYRPWMPCEMGYACVAGTCSCLNWQEECCGQ</sequence>
<evidence type="ECO:0008006" key="4">
    <source>
        <dbReference type="Google" id="ProtNLM"/>
    </source>
</evidence>
<keyword evidence="1" id="KW-0732">Signal</keyword>
<accession>A0A450WYD7</accession>
<reference evidence="2" key="1">
    <citation type="submission" date="2019-02" db="EMBL/GenBank/DDBJ databases">
        <authorList>
            <person name="Gruber-Vodicka R. H."/>
            <person name="Seah K. B. B."/>
        </authorList>
    </citation>
    <scope>NUCLEOTIDE SEQUENCE</scope>
    <source>
        <strain evidence="2">BECK_S312</strain>
        <strain evidence="3">BECK_S426</strain>
    </source>
</reference>
<name>A0A450WYD7_9GAMM</name>